<dbReference type="Pfam" id="PF11737">
    <property type="entry name" value="DUF3300"/>
    <property type="match status" value="1"/>
</dbReference>
<feature type="signal peptide" evidence="2">
    <location>
        <begin position="1"/>
        <end position="26"/>
    </location>
</feature>
<feature type="compositionally biased region" description="Polar residues" evidence="1">
    <location>
        <begin position="505"/>
        <end position="520"/>
    </location>
</feature>
<name>H3ZCH3_9ALTE</name>
<evidence type="ECO:0000313" key="4">
    <source>
        <dbReference type="Proteomes" id="UP000012046"/>
    </source>
</evidence>
<dbReference type="AlphaFoldDB" id="H3ZCH3"/>
<feature type="compositionally biased region" description="Polar residues" evidence="1">
    <location>
        <begin position="529"/>
        <end position="540"/>
    </location>
</feature>
<dbReference type="EMBL" id="AHTH01000010">
    <property type="protein sequence ID" value="EHR41765.1"/>
    <property type="molecule type" value="Genomic_DNA"/>
</dbReference>
<evidence type="ECO:0000313" key="3">
    <source>
        <dbReference type="EMBL" id="EHR41765.1"/>
    </source>
</evidence>
<comment type="caution">
    <text evidence="3">The sequence shown here is derived from an EMBL/GenBank/DDBJ whole genome shotgun (WGS) entry which is preliminary data.</text>
</comment>
<keyword evidence="2" id="KW-0732">Signal</keyword>
<gene>
    <name evidence="3" type="ORF">AJE_05231</name>
</gene>
<reference evidence="3 4" key="1">
    <citation type="journal article" date="2012" name="J. Bacteriol.">
        <title>Genome Sequence of Extracellular-Protease-Producing Alishewanella jeotgali Isolated from Traditional Korean Fermented Seafood.</title>
        <authorList>
            <person name="Jung J."/>
            <person name="Chun J."/>
            <person name="Park W."/>
        </authorList>
    </citation>
    <scope>NUCLEOTIDE SEQUENCE [LARGE SCALE GENOMIC DNA]</scope>
    <source>
        <strain evidence="3 4">KCTC 22429</strain>
    </source>
</reference>
<dbReference type="eggNOG" id="COG3064">
    <property type="taxonomic scope" value="Bacteria"/>
</dbReference>
<proteinExistence type="predicted"/>
<dbReference type="RefSeq" id="WP_008949985.1">
    <property type="nucleotide sequence ID" value="NZ_AHTH01000010.1"/>
</dbReference>
<feature type="chain" id="PRO_5003591017" evidence="2">
    <location>
        <begin position="27"/>
        <end position="553"/>
    </location>
</feature>
<feature type="compositionally biased region" description="Basic and acidic residues" evidence="1">
    <location>
        <begin position="541"/>
        <end position="553"/>
    </location>
</feature>
<dbReference type="STRING" id="1129374.AJE_05231"/>
<evidence type="ECO:0000256" key="1">
    <source>
        <dbReference type="SAM" id="MobiDB-lite"/>
    </source>
</evidence>
<dbReference type="Proteomes" id="UP000012046">
    <property type="component" value="Unassembled WGS sequence"/>
</dbReference>
<feature type="compositionally biased region" description="Polar residues" evidence="1">
    <location>
        <begin position="402"/>
        <end position="416"/>
    </location>
</feature>
<feature type="compositionally biased region" description="Basic and acidic residues" evidence="1">
    <location>
        <begin position="323"/>
        <end position="347"/>
    </location>
</feature>
<feature type="compositionally biased region" description="Basic and acidic residues" evidence="1">
    <location>
        <begin position="274"/>
        <end position="314"/>
    </location>
</feature>
<evidence type="ECO:0000256" key="2">
    <source>
        <dbReference type="SAM" id="SignalP"/>
    </source>
</evidence>
<dbReference type="PROSITE" id="PS51257">
    <property type="entry name" value="PROKAR_LIPOPROTEIN"/>
    <property type="match status" value="1"/>
</dbReference>
<organism evidence="3 4">
    <name type="scientific">Alishewanella jeotgali KCTC 22429</name>
    <dbReference type="NCBI Taxonomy" id="1129374"/>
    <lineage>
        <taxon>Bacteria</taxon>
        <taxon>Pseudomonadati</taxon>
        <taxon>Pseudomonadota</taxon>
        <taxon>Gammaproteobacteria</taxon>
        <taxon>Alteromonadales</taxon>
        <taxon>Alteromonadaceae</taxon>
        <taxon>Alishewanella</taxon>
    </lineage>
</organism>
<dbReference type="PANTHER" id="PTHR40269">
    <property type="entry name" value="OUTER MEMBRANE PROTEIN-RELATED"/>
    <property type="match status" value="1"/>
</dbReference>
<dbReference type="PANTHER" id="PTHR40269:SF1">
    <property type="entry name" value="OUTER MEMBRANE PROTEIN"/>
    <property type="match status" value="1"/>
</dbReference>
<protein>
    <submittedName>
        <fullName evidence="3">Putative lipoprotein</fullName>
    </submittedName>
</protein>
<feature type="compositionally biased region" description="Basic and acidic residues" evidence="1">
    <location>
        <begin position="417"/>
        <end position="446"/>
    </location>
</feature>
<sequence length="553" mass="65961">MTIQRTLPQLLLALAILLLSACASQAQSRTSNSEAELDQMLAPIALYPDSVLTHVLIASTYPLEIVQAARWLERNPDLRGEDAVEAVQGQDWDPSVQALVAFPQLVQRLNDDLQWTQRLGEIFLADEPALLASIQRLRQRAYAQGSLQQMEHVVVEREREVIVIEPARREVIYVPYYDTRVVYGHWWWPAYPPLYWYEPVGHRSRVSFYWSSGFYVRPAFYFSVFDWHRHHVIVHHHYYHKPPRYYPKRQHFHNAPRWQHDHYHRRGVHYRHSQLRDRPDYQHRPDRPRRHDDAPHRPREQWRAERNQEQRSQADNRFIPADSKLRQANREAEAAPRNAQREGRQYDSNRQPRQHETARSEQPQRQERPQGRIAQQWAENEQRIQPIPAADTSPAVDRQRPQRVQDSALRAQQRNEALNREQRRNEALGREQRAQQRNEALNREQRVQYQRPAQDSRPERVQPIRVPQAETQRVQYQRPPQEVRTERAQPQRFQQERVQPVSRPAQDSQRVQPQRPQMEQRQAVVSRPASESRTTGSISERSNRFENRRQQQD</sequence>
<keyword evidence="4" id="KW-1185">Reference proteome</keyword>
<dbReference type="PATRIC" id="fig|1129374.4.peg.1050"/>
<accession>H3ZCH3</accession>
<feature type="compositionally biased region" description="Basic and acidic residues" evidence="1">
    <location>
        <begin position="353"/>
        <end position="370"/>
    </location>
</feature>
<keyword evidence="3" id="KW-0449">Lipoprotein</keyword>
<feature type="region of interest" description="Disordered" evidence="1">
    <location>
        <begin position="269"/>
        <end position="553"/>
    </location>
</feature>
<dbReference type="InterPro" id="IPR021728">
    <property type="entry name" value="DUF3300"/>
</dbReference>